<comment type="caution">
    <text evidence="9">The sequence shown here is derived from an EMBL/GenBank/DDBJ whole genome shotgun (WGS) entry which is preliminary data.</text>
</comment>
<sequence length="287" mass="33757">MIRSMTAYASYKAKNCQGNINWEFRSVNQRYLEIYIHLPDQLKRLEPDIRKCIRNRLIRGRIEGHLTIDIDRKNIAKLKINQELVQQIIDVANEIKIRNNEGVINPIEVLRWPGVVFESEQYNDVIDYEILNAMDNAISNLIKTREIEGAVLKSLIEKKLKNIATEINKIRFYMPEVLKIQNQRISQKLKNIELQLENSRLEQELLIMTQRSDITEELDRLDTHIKETFNILEMKGAVGRRLDFMMQELNRESNTLLSKSINSDISICAIELKVLIEQIREQIQNIE</sequence>
<protein>
    <submittedName>
        <fullName evidence="9">YicC family protein</fullName>
    </submittedName>
</protein>
<organism evidence="9 10">
    <name type="scientific">Candidatus Pantoea edessiphila</name>
    <dbReference type="NCBI Taxonomy" id="2044610"/>
    <lineage>
        <taxon>Bacteria</taxon>
        <taxon>Pseudomonadati</taxon>
        <taxon>Pseudomonadota</taxon>
        <taxon>Gammaproteobacteria</taxon>
        <taxon>Enterobacterales</taxon>
        <taxon>Erwiniaceae</taxon>
        <taxon>Pantoea</taxon>
    </lineage>
</organism>
<reference evidence="9 10" key="1">
    <citation type="journal article" date="2018" name="Genome Biol. Evol.">
        <title>Cladogenesis and Genomic Streamlining in Extracellular Endosymbionts of Tropical Stink Bugs.</title>
        <authorList>
            <person name="Otero-Bravo A."/>
            <person name="Goffredi S."/>
            <person name="Sabree Z.L."/>
        </authorList>
    </citation>
    <scope>NUCLEOTIDE SEQUENCE [LARGE SCALE GENOMIC DNA]</scope>
    <source>
        <strain evidence="9 10">SoEE</strain>
    </source>
</reference>
<dbReference type="GO" id="GO:0016787">
    <property type="term" value="F:hydrolase activity"/>
    <property type="evidence" value="ECO:0007669"/>
    <property type="project" value="UniProtKB-KW"/>
</dbReference>
<comment type="cofactor">
    <cofactor evidence="1">
        <name>a divalent metal cation</name>
        <dbReference type="ChEBI" id="CHEBI:60240"/>
    </cofactor>
</comment>
<evidence type="ECO:0000259" key="8">
    <source>
        <dbReference type="Pfam" id="PF08340"/>
    </source>
</evidence>
<dbReference type="Pfam" id="PF03755">
    <property type="entry name" value="YicC-like_N"/>
    <property type="match status" value="1"/>
</dbReference>
<dbReference type="Proteomes" id="UP000296153">
    <property type="component" value="Unassembled WGS sequence"/>
</dbReference>
<dbReference type="InterPro" id="IPR013527">
    <property type="entry name" value="YicC-like_N"/>
</dbReference>
<keyword evidence="3" id="KW-0255">Endonuclease</keyword>
<accession>A0A2P5SZJ7</accession>
<dbReference type="AlphaFoldDB" id="A0A2P5SZJ7"/>
<name>A0A2P5SZJ7_9GAMM</name>
<dbReference type="InterPro" id="IPR005229">
    <property type="entry name" value="YicC/YloC-like"/>
</dbReference>
<evidence type="ECO:0000256" key="6">
    <source>
        <dbReference type="SAM" id="Coils"/>
    </source>
</evidence>
<evidence type="ECO:0000256" key="2">
    <source>
        <dbReference type="ARBA" id="ARBA00022722"/>
    </source>
</evidence>
<comment type="similarity">
    <text evidence="5">Belongs to the YicC/YloC family.</text>
</comment>
<dbReference type="GO" id="GO:0004521">
    <property type="term" value="F:RNA endonuclease activity"/>
    <property type="evidence" value="ECO:0007669"/>
    <property type="project" value="InterPro"/>
</dbReference>
<dbReference type="EMBL" id="PDKT01000005">
    <property type="protein sequence ID" value="PPI87733.1"/>
    <property type="molecule type" value="Genomic_DNA"/>
</dbReference>
<dbReference type="PANTHER" id="PTHR30636">
    <property type="entry name" value="UPF0701 PROTEIN YICC"/>
    <property type="match status" value="1"/>
</dbReference>
<evidence type="ECO:0000313" key="9">
    <source>
        <dbReference type="EMBL" id="PPI87733.1"/>
    </source>
</evidence>
<dbReference type="OrthoDB" id="9771229at2"/>
<feature type="domain" description="Endoribonuclease YicC-like C-terminal" evidence="8">
    <location>
        <begin position="174"/>
        <end position="287"/>
    </location>
</feature>
<feature type="coiled-coil region" evidence="6">
    <location>
        <begin position="182"/>
        <end position="211"/>
    </location>
</feature>
<proteinExistence type="inferred from homology"/>
<keyword evidence="2" id="KW-0540">Nuclease</keyword>
<dbReference type="NCBIfam" id="TIGR00255">
    <property type="entry name" value="YicC/YloC family endoribonuclease"/>
    <property type="match status" value="1"/>
</dbReference>
<keyword evidence="6" id="KW-0175">Coiled coil</keyword>
<gene>
    <name evidence="9" type="ORF">CRV12_03370</name>
</gene>
<dbReference type="RefSeq" id="WP_136131256.1">
    <property type="nucleotide sequence ID" value="NZ_PDKT01000005.1"/>
</dbReference>
<dbReference type="Pfam" id="PF08340">
    <property type="entry name" value="YicC-like_C"/>
    <property type="match status" value="1"/>
</dbReference>
<evidence type="ECO:0000256" key="5">
    <source>
        <dbReference type="ARBA" id="ARBA00035648"/>
    </source>
</evidence>
<dbReference type="InterPro" id="IPR013551">
    <property type="entry name" value="YicC-like_C"/>
</dbReference>
<evidence type="ECO:0000259" key="7">
    <source>
        <dbReference type="Pfam" id="PF03755"/>
    </source>
</evidence>
<evidence type="ECO:0000256" key="3">
    <source>
        <dbReference type="ARBA" id="ARBA00022759"/>
    </source>
</evidence>
<evidence type="ECO:0000256" key="1">
    <source>
        <dbReference type="ARBA" id="ARBA00001968"/>
    </source>
</evidence>
<feature type="domain" description="Endoribonuclease YicC-like N-terminal" evidence="7">
    <location>
        <begin position="2"/>
        <end position="153"/>
    </location>
</feature>
<evidence type="ECO:0000256" key="4">
    <source>
        <dbReference type="ARBA" id="ARBA00022801"/>
    </source>
</evidence>
<keyword evidence="4" id="KW-0378">Hydrolase</keyword>
<evidence type="ECO:0000313" key="10">
    <source>
        <dbReference type="Proteomes" id="UP000296153"/>
    </source>
</evidence>
<dbReference type="PANTHER" id="PTHR30636:SF3">
    <property type="entry name" value="UPF0701 PROTEIN YICC"/>
    <property type="match status" value="1"/>
</dbReference>